<evidence type="ECO:0000313" key="1">
    <source>
        <dbReference type="EMBL" id="OGF62588.1"/>
    </source>
</evidence>
<gene>
    <name evidence="1" type="ORF">A2834_02585</name>
</gene>
<comment type="caution">
    <text evidence="1">The sequence shown here is derived from an EMBL/GenBank/DDBJ whole genome shotgun (WGS) entry which is preliminary data.</text>
</comment>
<reference evidence="1 2" key="1">
    <citation type="journal article" date="2016" name="Nat. Commun.">
        <title>Thousands of microbial genomes shed light on interconnected biogeochemical processes in an aquifer system.</title>
        <authorList>
            <person name="Anantharaman K."/>
            <person name="Brown C.T."/>
            <person name="Hug L.A."/>
            <person name="Sharon I."/>
            <person name="Castelle C.J."/>
            <person name="Probst A.J."/>
            <person name="Thomas B.C."/>
            <person name="Singh A."/>
            <person name="Wilkins M.J."/>
            <person name="Karaoz U."/>
            <person name="Brodie E.L."/>
            <person name="Williams K.H."/>
            <person name="Hubbard S.S."/>
            <person name="Banfield J.F."/>
        </authorList>
    </citation>
    <scope>NUCLEOTIDE SEQUENCE [LARGE SCALE GENOMIC DNA]</scope>
</reference>
<dbReference type="EMBL" id="MFHD01000016">
    <property type="protein sequence ID" value="OGF62588.1"/>
    <property type="molecule type" value="Genomic_DNA"/>
</dbReference>
<dbReference type="STRING" id="1798325.A2834_02585"/>
<evidence type="ECO:0000313" key="2">
    <source>
        <dbReference type="Proteomes" id="UP000179251"/>
    </source>
</evidence>
<name>A0A1F5VH83_9BACT</name>
<sequence length="73" mass="8421">MQLLIIPKKLTRGGDLIVVPKDYFEKLDSIKNRLLGEEMETDEAIRIFDSERRAGKLRKARGFADILGVRTFQ</sequence>
<protein>
    <submittedName>
        <fullName evidence="1">Uncharacterized protein</fullName>
    </submittedName>
</protein>
<accession>A0A1F5VH83</accession>
<proteinExistence type="predicted"/>
<dbReference type="Proteomes" id="UP000179251">
    <property type="component" value="Unassembled WGS sequence"/>
</dbReference>
<organism evidence="1 2">
    <name type="scientific">Candidatus Giovannonibacteria bacterium RIFCSPHIGHO2_01_FULL_45_23</name>
    <dbReference type="NCBI Taxonomy" id="1798325"/>
    <lineage>
        <taxon>Bacteria</taxon>
        <taxon>Candidatus Giovannoniibacteriota</taxon>
    </lineage>
</organism>
<dbReference type="AlphaFoldDB" id="A0A1F5VH83"/>